<dbReference type="RefSeq" id="WP_273951428.1">
    <property type="nucleotide sequence ID" value="NZ_JAQSIP010000004.1"/>
</dbReference>
<feature type="domain" description="EF-hand" evidence="3">
    <location>
        <begin position="75"/>
        <end position="110"/>
    </location>
</feature>
<dbReference type="SUPFAM" id="SSF47473">
    <property type="entry name" value="EF-hand"/>
    <property type="match status" value="1"/>
</dbReference>
<keyword evidence="5" id="KW-1185">Reference proteome</keyword>
<dbReference type="SMART" id="SM00054">
    <property type="entry name" value="EFh"/>
    <property type="match status" value="1"/>
</dbReference>
<accession>A0ABT5MYU7</accession>
<organism evidence="4 5">
    <name type="scientific">Curvibacter cyanobacteriorum</name>
    <dbReference type="NCBI Taxonomy" id="3026422"/>
    <lineage>
        <taxon>Bacteria</taxon>
        <taxon>Pseudomonadati</taxon>
        <taxon>Pseudomonadota</taxon>
        <taxon>Betaproteobacteria</taxon>
        <taxon>Burkholderiales</taxon>
        <taxon>Comamonadaceae</taxon>
        <taxon>Curvibacter</taxon>
    </lineage>
</organism>
<evidence type="ECO:0000256" key="2">
    <source>
        <dbReference type="SAM" id="SignalP"/>
    </source>
</evidence>
<dbReference type="EMBL" id="JAQSIP010000004">
    <property type="protein sequence ID" value="MDD0839060.1"/>
    <property type="molecule type" value="Genomic_DNA"/>
</dbReference>
<keyword evidence="2" id="KW-0732">Signal</keyword>
<gene>
    <name evidence="4" type="ORF">PSQ40_10795</name>
</gene>
<feature type="compositionally biased region" description="Polar residues" evidence="1">
    <location>
        <begin position="32"/>
        <end position="45"/>
    </location>
</feature>
<dbReference type="Pfam" id="PF13202">
    <property type="entry name" value="EF-hand_5"/>
    <property type="match status" value="2"/>
</dbReference>
<evidence type="ECO:0000259" key="3">
    <source>
        <dbReference type="PROSITE" id="PS50222"/>
    </source>
</evidence>
<proteinExistence type="predicted"/>
<dbReference type="Gene3D" id="1.10.238.10">
    <property type="entry name" value="EF-hand"/>
    <property type="match status" value="1"/>
</dbReference>
<dbReference type="PROSITE" id="PS50222">
    <property type="entry name" value="EF_HAND_2"/>
    <property type="match status" value="1"/>
</dbReference>
<feature type="signal peptide" evidence="2">
    <location>
        <begin position="1"/>
        <end position="33"/>
    </location>
</feature>
<evidence type="ECO:0000313" key="4">
    <source>
        <dbReference type="EMBL" id="MDD0839060.1"/>
    </source>
</evidence>
<name>A0ABT5MYU7_9BURK</name>
<dbReference type="Proteomes" id="UP001528673">
    <property type="component" value="Unassembled WGS sequence"/>
</dbReference>
<protein>
    <submittedName>
        <fullName evidence="4">EF-hand domain-containing protein</fullName>
    </submittedName>
</protein>
<reference evidence="4 5" key="1">
    <citation type="submission" date="2023-02" db="EMBL/GenBank/DDBJ databases">
        <title>Bacterial whole genomic sequence of Curvibacter sp. HBC61.</title>
        <authorList>
            <person name="Le V."/>
            <person name="Ko S.-R."/>
            <person name="Ahn C.-Y."/>
            <person name="Oh H.-M."/>
        </authorList>
    </citation>
    <scope>NUCLEOTIDE SEQUENCE [LARGE SCALE GENOMIC DNA]</scope>
    <source>
        <strain evidence="4 5">HBC61</strain>
    </source>
</reference>
<evidence type="ECO:0000313" key="5">
    <source>
        <dbReference type="Proteomes" id="UP001528673"/>
    </source>
</evidence>
<comment type="caution">
    <text evidence="4">The sequence shown here is derived from an EMBL/GenBank/DDBJ whole genome shotgun (WGS) entry which is preliminary data.</text>
</comment>
<sequence length="121" mass="12833">MNVSRASGLARAARALPLVLCLAGLGHWSLATAQGPSTAPSPSDEQPSEGEALAARQFKMLDFNGDGYLSRGEVALFPRLAKAFDAADADHDGKVSFEEIRAYAKELRAQKATEGSTEAKR</sequence>
<feature type="region of interest" description="Disordered" evidence="1">
    <location>
        <begin position="32"/>
        <end position="51"/>
    </location>
</feature>
<dbReference type="InterPro" id="IPR011992">
    <property type="entry name" value="EF-hand-dom_pair"/>
</dbReference>
<dbReference type="PROSITE" id="PS00018">
    <property type="entry name" value="EF_HAND_1"/>
    <property type="match status" value="1"/>
</dbReference>
<dbReference type="InterPro" id="IPR018247">
    <property type="entry name" value="EF_Hand_1_Ca_BS"/>
</dbReference>
<feature type="chain" id="PRO_5045330637" evidence="2">
    <location>
        <begin position="34"/>
        <end position="121"/>
    </location>
</feature>
<dbReference type="InterPro" id="IPR002048">
    <property type="entry name" value="EF_hand_dom"/>
</dbReference>
<evidence type="ECO:0000256" key="1">
    <source>
        <dbReference type="SAM" id="MobiDB-lite"/>
    </source>
</evidence>